<reference evidence="5 8" key="1">
    <citation type="journal article" date="2020" name="Science">
        <title>Unexpected conservation and global transmission of agrobacterial virulence plasmids.</title>
        <authorList>
            <person name="Weisberg A.J."/>
            <person name="Davis E.W. 2nd"/>
            <person name="Tabima J."/>
            <person name="Belcher M.S."/>
            <person name="Miller M."/>
            <person name="Kuo C.H."/>
            <person name="Loper J.E."/>
            <person name="Grunwald N.J."/>
            <person name="Putnam M.L."/>
            <person name="Chang J.H."/>
        </authorList>
    </citation>
    <scope>NUCLEOTIDE SEQUENCE [LARGE SCALE GENOMIC DNA]</scope>
    <source>
        <strain evidence="5 8">A19/93</strain>
    </source>
</reference>
<dbReference type="Proteomes" id="UP000663912">
    <property type="component" value="Chromosome 2"/>
</dbReference>
<dbReference type="EMBL" id="JAAMCP010000012">
    <property type="protein sequence ID" value="NTF39172.1"/>
    <property type="molecule type" value="Genomic_DNA"/>
</dbReference>
<dbReference type="AlphaFoldDB" id="A0AAE7R6L1"/>
<dbReference type="InterPro" id="IPR012656">
    <property type="entry name" value="CHP02421_QEGLA"/>
</dbReference>
<dbReference type="Proteomes" id="UP000822331">
    <property type="component" value="Unassembled WGS sequence"/>
</dbReference>
<organism evidence="6 7">
    <name type="scientific">Agrobacterium rubi</name>
    <dbReference type="NCBI Taxonomy" id="28099"/>
    <lineage>
        <taxon>Bacteria</taxon>
        <taxon>Pseudomonadati</taxon>
        <taxon>Pseudomonadota</taxon>
        <taxon>Alphaproteobacteria</taxon>
        <taxon>Hyphomicrobiales</taxon>
        <taxon>Rhizobiaceae</taxon>
        <taxon>Rhizobium/Agrobacterium group</taxon>
        <taxon>Agrobacterium</taxon>
    </lineage>
</organism>
<dbReference type="NCBIfam" id="TIGR02421">
    <property type="entry name" value="QEGLA"/>
    <property type="match status" value="1"/>
</dbReference>
<evidence type="ECO:0000256" key="2">
    <source>
        <dbReference type="ARBA" id="ARBA00022670"/>
    </source>
</evidence>
<evidence type="ECO:0000313" key="8">
    <source>
        <dbReference type="Proteomes" id="UP000822331"/>
    </source>
</evidence>
<name>A0AAE7R6L1_9HYPH</name>
<keyword evidence="4" id="KW-0482">Metalloprotease</keyword>
<dbReference type="Pfam" id="PF08014">
    <property type="entry name" value="MATCAP"/>
    <property type="match status" value="1"/>
</dbReference>
<dbReference type="InterPro" id="IPR012548">
    <property type="entry name" value="MATCAP"/>
</dbReference>
<proteinExistence type="predicted"/>
<protein>
    <submittedName>
        <fullName evidence="6">Flavohemoglobin expression-modulating QEGLA motif protein</fullName>
    </submittedName>
</protein>
<evidence type="ECO:0000313" key="5">
    <source>
        <dbReference type="EMBL" id="NTF39172.1"/>
    </source>
</evidence>
<dbReference type="GO" id="GO:0008237">
    <property type="term" value="F:metallopeptidase activity"/>
    <property type="evidence" value="ECO:0007669"/>
    <property type="project" value="UniProtKB-KW"/>
</dbReference>
<accession>A0AAE7R6L1</accession>
<evidence type="ECO:0000256" key="4">
    <source>
        <dbReference type="ARBA" id="ARBA00023049"/>
    </source>
</evidence>
<dbReference type="EMBL" id="CP049207">
    <property type="protein sequence ID" value="QTG02820.1"/>
    <property type="molecule type" value="Genomic_DNA"/>
</dbReference>
<comment type="cofactor">
    <cofactor evidence="1">
        <name>Zn(2+)</name>
        <dbReference type="ChEBI" id="CHEBI:29105"/>
    </cofactor>
</comment>
<dbReference type="SMART" id="SM01154">
    <property type="entry name" value="DUF1704"/>
    <property type="match status" value="1"/>
</dbReference>
<dbReference type="PANTHER" id="PTHR31817">
    <property type="match status" value="1"/>
</dbReference>
<dbReference type="KEGG" id="arui:G6M88_20845"/>
<dbReference type="GO" id="GO:0080164">
    <property type="term" value="P:regulation of nitric oxide metabolic process"/>
    <property type="evidence" value="ECO:0007669"/>
    <property type="project" value="TreeGrafter"/>
</dbReference>
<evidence type="ECO:0000313" key="6">
    <source>
        <dbReference type="EMBL" id="QTG02820.1"/>
    </source>
</evidence>
<keyword evidence="8" id="KW-1185">Reference proteome</keyword>
<dbReference type="GO" id="GO:0006508">
    <property type="term" value="P:proteolysis"/>
    <property type="evidence" value="ECO:0007669"/>
    <property type="project" value="UniProtKB-KW"/>
</dbReference>
<evidence type="ECO:0000256" key="3">
    <source>
        <dbReference type="ARBA" id="ARBA00022801"/>
    </source>
</evidence>
<keyword evidence="2" id="KW-0645">Protease</keyword>
<evidence type="ECO:0000256" key="1">
    <source>
        <dbReference type="ARBA" id="ARBA00001947"/>
    </source>
</evidence>
<keyword evidence="3" id="KW-0378">Hydrolase</keyword>
<reference evidence="6" key="2">
    <citation type="submission" date="2020-02" db="EMBL/GenBank/DDBJ databases">
        <title>Unexpected conservation and global transmission of agrobacterial virulence plasmids.</title>
        <authorList>
            <person name="Weisberg A.J."/>
            <person name="Davis E.W. II"/>
            <person name="Tabima J.R."/>
            <person name="Belcher M.S."/>
            <person name="Miller M."/>
            <person name="Kuo C.-H."/>
            <person name="Loper J.E."/>
            <person name="Grunwald N.J."/>
            <person name="Putnam M.L."/>
            <person name="Chang J.H."/>
        </authorList>
    </citation>
    <scope>NUCLEOTIDE SEQUENCE</scope>
    <source>
        <strain evidence="6">W2/73</strain>
    </source>
</reference>
<gene>
    <name evidence="5" type="ORF">G6L72_20940</name>
    <name evidence="6" type="ORF">G6M88_20845</name>
</gene>
<dbReference type="RefSeq" id="WP_065699374.1">
    <property type="nucleotide sequence ID" value="NZ_CP049207.1"/>
</dbReference>
<sequence length="624" mass="69483">MSVSRAKTVSHEPHVLDEIAALLEAGKAIRHDIGSNGRLHIDRPLPFICLHLINGSKDLAARDIAAANASYLIAANVAEATPVLDTVGAEMKKRFGTFIVLDMGELEHDVLLADDSPFLPHYDVKVSATQEPETQNAKRVFIKAVCDADIRFRTPRITYPEAEHDPVSRLKSAGLRFPCIAVRFAPIYRQPESGADYPGLRETMIADLFDAGLRAFAAFSTTSETLKVTSHRALGRKAFVDAVRRADRSVDDIAASFDFLLSVTPINARKAFADFKASDFQYAPHFLYRPLSVDVEEQKRKLYSVAFDHLEDPVLYHLYREKQQEIDLQLSMLAHLHKRQFMDFSRALYGSVEPSLLALAETILAQCPRPDHGEEIAMVDCYEVTKKAREMVKAYHDEDPEFDARVDIRDDLPPGLMVSGNKLLVSRHTVMEKRRLDALLHHEIGVHLLTYFNGSAQGLRLFRTGLSGYEGVQEGLAVLAEHLSGGMTRERLRLIAGRVVGCAAMLNSASFVDTYRIMTDEHGFDDAAAFNMVLRIYRGGGLSKDAIYLRGLNEILEHLRKGGALDPFWMGKISAAHFPIMQELALRGLLRPPAIRPAFLAPARATERLETIRSGLSIAEMATL</sequence>
<evidence type="ECO:0000313" key="7">
    <source>
        <dbReference type="Proteomes" id="UP000663912"/>
    </source>
</evidence>
<dbReference type="PANTHER" id="PTHR31817:SF0">
    <property type="entry name" value="CHROMOSOME UNDETERMINED SCAFFOLD_67, WHOLE GENOME SHOTGUN SEQUENCE"/>
    <property type="match status" value="1"/>
</dbReference>